<reference evidence="2 3" key="2">
    <citation type="submission" date="2015-10" db="EMBL/GenBank/DDBJ databases">
        <title>Draft Genome Sequence of Prosthecomicrobium hirschii ATCC 27832.</title>
        <authorList>
            <person name="Daniel J."/>
            <person name="Givan S.A."/>
            <person name="Brun Y.V."/>
            <person name="Brown P.J."/>
        </authorList>
    </citation>
    <scope>NUCLEOTIDE SEQUENCE [LARGE SCALE GENOMIC DNA]</scope>
    <source>
        <strain evidence="2 3">16</strain>
    </source>
</reference>
<dbReference type="GO" id="GO:0016787">
    <property type="term" value="F:hydrolase activity"/>
    <property type="evidence" value="ECO:0007669"/>
    <property type="project" value="InterPro"/>
</dbReference>
<dbReference type="AlphaFoldDB" id="A0A0P6W4Z0"/>
<name>A0A0P6W4Z0_9HYPH</name>
<dbReference type="RefSeq" id="WP_054358529.1">
    <property type="nucleotide sequence ID" value="NZ_LJYW01000001.1"/>
</dbReference>
<evidence type="ECO:0000313" key="2">
    <source>
        <dbReference type="EMBL" id="KPL52366.1"/>
    </source>
</evidence>
<dbReference type="EMBL" id="LJYW01000001">
    <property type="protein sequence ID" value="KPL52366.1"/>
    <property type="molecule type" value="Genomic_DNA"/>
</dbReference>
<protein>
    <submittedName>
        <fullName evidence="2">H4MPT-linked C1 transfer pathway protein</fullName>
    </submittedName>
</protein>
<organism evidence="2 3">
    <name type="scientific">Prosthecodimorpha hirschii</name>
    <dbReference type="NCBI Taxonomy" id="665126"/>
    <lineage>
        <taxon>Bacteria</taxon>
        <taxon>Pseudomonadati</taxon>
        <taxon>Pseudomonadota</taxon>
        <taxon>Alphaproteobacteria</taxon>
        <taxon>Hyphomicrobiales</taxon>
        <taxon>Ancalomicrobiaceae</taxon>
        <taxon>Prosthecodimorpha</taxon>
    </lineage>
</organism>
<keyword evidence="3" id="KW-1185">Reference proteome</keyword>
<dbReference type="Proteomes" id="UP000048984">
    <property type="component" value="Unassembled WGS sequence"/>
</dbReference>
<proteinExistence type="predicted"/>
<dbReference type="Gene3D" id="3.30.420.190">
    <property type="entry name" value="conserved archaeal protein q6m145"/>
    <property type="match status" value="1"/>
</dbReference>
<dbReference type="InterPro" id="IPR002821">
    <property type="entry name" value="Hydantoinase_A"/>
</dbReference>
<dbReference type="STRING" id="665126.ABB55_09090"/>
<dbReference type="Gene3D" id="3.30.420.40">
    <property type="match status" value="1"/>
</dbReference>
<evidence type="ECO:0000259" key="1">
    <source>
        <dbReference type="Pfam" id="PF01968"/>
    </source>
</evidence>
<dbReference type="Pfam" id="PF01968">
    <property type="entry name" value="Hydantoinase_A"/>
    <property type="match status" value="1"/>
</dbReference>
<dbReference type="InterPro" id="IPR002756">
    <property type="entry name" value="MfnF"/>
</dbReference>
<reference evidence="2 3" key="1">
    <citation type="submission" date="2015-09" db="EMBL/GenBank/DDBJ databases">
        <authorList>
            <person name="Jackson K.R."/>
            <person name="Lunt B.L."/>
            <person name="Fisher J.N.B."/>
            <person name="Gardner A.V."/>
            <person name="Bailey M.E."/>
            <person name="Deus L.M."/>
            <person name="Earl A.S."/>
            <person name="Gibby P.D."/>
            <person name="Hartmann K.A."/>
            <person name="Liu J.E."/>
            <person name="Manci A.M."/>
            <person name="Nielsen D.A."/>
            <person name="Solomon M.B."/>
            <person name="Breakwell D.P."/>
            <person name="Burnett S.H."/>
            <person name="Grose J.H."/>
        </authorList>
    </citation>
    <scope>NUCLEOTIDE SEQUENCE [LARGE SCALE GENOMIC DNA]</scope>
    <source>
        <strain evidence="2 3">16</strain>
    </source>
</reference>
<evidence type="ECO:0000313" key="3">
    <source>
        <dbReference type="Proteomes" id="UP000048984"/>
    </source>
</evidence>
<dbReference type="SUPFAM" id="SSF53067">
    <property type="entry name" value="Actin-like ATPase domain"/>
    <property type="match status" value="1"/>
</dbReference>
<sequence>MRRIGWDIGGAHLKAAVAEDGRIVAVVQEPCALWQGLDRLDAAFAAVLGRIGAHGRIGERGRHQATMTGELVDLFSSRAEGVAALAARAAEHLGADVTIYAGRAGQIAADNAAAHADDVASANWHATARLTAAALGDGLLIDMGSTTTDIIPVRAGAAAARGYSDAERLATGELVYTGVVRTPLMALAADIPFAGRRLGVMAEHFATSADIWRLLGRLPEGADQHGTADGRGKSVAESRLRLSRMVGVDVAEASMAAWRDLAAAFAEAQIRRIQDAAATVLSGAGLPDAAPVVACGAGAFAIEEVARRLGRPCRPLADLIPATDPALALAAAACAPAAAMALL</sequence>
<dbReference type="InterPro" id="IPR043129">
    <property type="entry name" value="ATPase_NBD"/>
</dbReference>
<accession>A0A0P6W4Z0</accession>
<comment type="caution">
    <text evidence="2">The sequence shown here is derived from an EMBL/GenBank/DDBJ whole genome shotgun (WGS) entry which is preliminary data.</text>
</comment>
<dbReference type="NCBIfam" id="TIGR03123">
    <property type="entry name" value="one_C_unchar_1"/>
    <property type="match status" value="1"/>
</dbReference>
<feature type="domain" description="Hydantoinase A/oxoprolinase" evidence="1">
    <location>
        <begin position="65"/>
        <end position="314"/>
    </location>
</feature>
<gene>
    <name evidence="2" type="ORF">ABB55_09090</name>
</gene>